<reference evidence="1" key="2">
    <citation type="journal article" date="2022" name="New Phytol.">
        <title>Evolutionary transition to the ectomycorrhizal habit in the genomes of a hyperdiverse lineage of mushroom-forming fungi.</title>
        <authorList>
            <person name="Looney B."/>
            <person name="Miyauchi S."/>
            <person name="Morin E."/>
            <person name="Drula E."/>
            <person name="Courty P.E."/>
            <person name="Kohler A."/>
            <person name="Kuo A."/>
            <person name="LaButti K."/>
            <person name="Pangilinan J."/>
            <person name="Lipzen A."/>
            <person name="Riley R."/>
            <person name="Andreopoulos W."/>
            <person name="He G."/>
            <person name="Johnson J."/>
            <person name="Nolan M."/>
            <person name="Tritt A."/>
            <person name="Barry K.W."/>
            <person name="Grigoriev I.V."/>
            <person name="Nagy L.G."/>
            <person name="Hibbett D."/>
            <person name="Henrissat B."/>
            <person name="Matheny P.B."/>
            <person name="Labbe J."/>
            <person name="Martin F.M."/>
        </authorList>
    </citation>
    <scope>NUCLEOTIDE SEQUENCE</scope>
    <source>
        <strain evidence="1">HHB10654</strain>
    </source>
</reference>
<protein>
    <submittedName>
        <fullName evidence="1">Uncharacterized protein</fullName>
    </submittedName>
</protein>
<accession>A0ACB8SKD7</accession>
<dbReference type="EMBL" id="MU277260">
    <property type="protein sequence ID" value="KAI0056687.1"/>
    <property type="molecule type" value="Genomic_DNA"/>
</dbReference>
<evidence type="ECO:0000313" key="2">
    <source>
        <dbReference type="Proteomes" id="UP000814140"/>
    </source>
</evidence>
<sequence length="136" mass="15611">TEFEQQLQDALHDANTRDGLRKKSMVGMQATVVLQGIYVKQSQRQLQAQEDKRMKKGKKRILSDGLPKLLTSDVFFSQVEEHEAAAEKAVADKEARRVERADHVEAILVWKAEEKARKARVTAQRDKFHKAVKAWE</sequence>
<dbReference type="Proteomes" id="UP000814140">
    <property type="component" value="Unassembled WGS sequence"/>
</dbReference>
<feature type="non-terminal residue" evidence="1">
    <location>
        <position position="1"/>
    </location>
</feature>
<gene>
    <name evidence="1" type="ORF">BV25DRAFT_1775645</name>
</gene>
<organism evidence="1 2">
    <name type="scientific">Artomyces pyxidatus</name>
    <dbReference type="NCBI Taxonomy" id="48021"/>
    <lineage>
        <taxon>Eukaryota</taxon>
        <taxon>Fungi</taxon>
        <taxon>Dikarya</taxon>
        <taxon>Basidiomycota</taxon>
        <taxon>Agaricomycotina</taxon>
        <taxon>Agaricomycetes</taxon>
        <taxon>Russulales</taxon>
        <taxon>Auriscalpiaceae</taxon>
        <taxon>Artomyces</taxon>
    </lineage>
</organism>
<name>A0ACB8SKD7_9AGAM</name>
<feature type="non-terminal residue" evidence="1">
    <location>
        <position position="136"/>
    </location>
</feature>
<reference evidence="1" key="1">
    <citation type="submission" date="2021-03" db="EMBL/GenBank/DDBJ databases">
        <authorList>
            <consortium name="DOE Joint Genome Institute"/>
            <person name="Ahrendt S."/>
            <person name="Looney B.P."/>
            <person name="Miyauchi S."/>
            <person name="Morin E."/>
            <person name="Drula E."/>
            <person name="Courty P.E."/>
            <person name="Chicoki N."/>
            <person name="Fauchery L."/>
            <person name="Kohler A."/>
            <person name="Kuo A."/>
            <person name="Labutti K."/>
            <person name="Pangilinan J."/>
            <person name="Lipzen A."/>
            <person name="Riley R."/>
            <person name="Andreopoulos W."/>
            <person name="He G."/>
            <person name="Johnson J."/>
            <person name="Barry K.W."/>
            <person name="Grigoriev I.V."/>
            <person name="Nagy L."/>
            <person name="Hibbett D."/>
            <person name="Henrissat B."/>
            <person name="Matheny P.B."/>
            <person name="Labbe J."/>
            <person name="Martin F."/>
        </authorList>
    </citation>
    <scope>NUCLEOTIDE SEQUENCE</scope>
    <source>
        <strain evidence="1">HHB10654</strain>
    </source>
</reference>
<comment type="caution">
    <text evidence="1">The sequence shown here is derived from an EMBL/GenBank/DDBJ whole genome shotgun (WGS) entry which is preliminary data.</text>
</comment>
<keyword evidence="2" id="KW-1185">Reference proteome</keyword>
<proteinExistence type="predicted"/>
<evidence type="ECO:0000313" key="1">
    <source>
        <dbReference type="EMBL" id="KAI0056687.1"/>
    </source>
</evidence>